<dbReference type="Proteomes" id="UP000049983">
    <property type="component" value="Unassembled WGS sequence"/>
</dbReference>
<feature type="region of interest" description="Disordered" evidence="1">
    <location>
        <begin position="181"/>
        <end position="200"/>
    </location>
</feature>
<feature type="compositionally biased region" description="Basic and acidic residues" evidence="1">
    <location>
        <begin position="122"/>
        <end position="135"/>
    </location>
</feature>
<evidence type="ECO:0000256" key="1">
    <source>
        <dbReference type="SAM" id="MobiDB-lite"/>
    </source>
</evidence>
<dbReference type="GeneID" id="97672704"/>
<dbReference type="PROSITE" id="PS51724">
    <property type="entry name" value="SPOR"/>
    <property type="match status" value="1"/>
</dbReference>
<dbReference type="InterPro" id="IPR007730">
    <property type="entry name" value="SPOR-like_dom"/>
</dbReference>
<proteinExistence type="predicted"/>
<reference evidence="4" key="1">
    <citation type="submission" date="2015-07" db="EMBL/GenBank/DDBJ databases">
        <authorList>
            <person name="Rodrigo-Torres Lidia"/>
            <person name="Arahal R.David."/>
        </authorList>
    </citation>
    <scope>NUCLEOTIDE SEQUENCE [LARGE SCALE GENOMIC DNA]</scope>
    <source>
        <strain evidence="4">CECT 5096</strain>
    </source>
</reference>
<feature type="compositionally biased region" description="Low complexity" evidence="1">
    <location>
        <begin position="698"/>
        <end position="713"/>
    </location>
</feature>
<protein>
    <submittedName>
        <fullName evidence="3">Sporulation related domain protein</fullName>
    </submittedName>
</protein>
<feature type="region of interest" description="Disordered" evidence="1">
    <location>
        <begin position="553"/>
        <end position="586"/>
    </location>
</feature>
<dbReference type="Pfam" id="PF05036">
    <property type="entry name" value="SPOR"/>
    <property type="match status" value="1"/>
</dbReference>
<feature type="compositionally biased region" description="Low complexity" evidence="1">
    <location>
        <begin position="183"/>
        <end position="197"/>
    </location>
</feature>
<dbReference type="EMBL" id="CXWC01000014">
    <property type="protein sequence ID" value="CTQ78098.1"/>
    <property type="molecule type" value="Genomic_DNA"/>
</dbReference>
<feature type="compositionally biased region" description="Pro residues" evidence="1">
    <location>
        <begin position="150"/>
        <end position="159"/>
    </location>
</feature>
<dbReference type="Gene3D" id="3.30.70.1070">
    <property type="entry name" value="Sporulation related repeat"/>
    <property type="match status" value="1"/>
</dbReference>
<name>A0A0M7B2V7_9HYPH</name>
<feature type="region of interest" description="Disordered" evidence="1">
    <location>
        <begin position="698"/>
        <end position="769"/>
    </location>
</feature>
<dbReference type="OrthoDB" id="8479416at2"/>
<feature type="region of interest" description="Disordered" evidence="1">
    <location>
        <begin position="122"/>
        <end position="173"/>
    </location>
</feature>
<evidence type="ECO:0000313" key="4">
    <source>
        <dbReference type="Proteomes" id="UP000049983"/>
    </source>
</evidence>
<sequence>MANDYENNQADEPASSAEEGAVRPAMEDPLLELARIVQKNKQLGANVSSGRVESTDYFAELDDFAPDAEKTVEPAHGRVEPSFAADTVKPSVKEPAAFHPESSQAPIIGEIRNQFFARRDDDSASRFPLAEDHRFAPTPVEPTENVSPLWPRPNNPQPSEPTIADPQTAGPLVESSFLQKVTPAESSAASVPPASDPLVRQVTQESTVLAPKVALDLEQNLTAELEDELIGALRQSVDEEIAPVPAEAEDNLVSSDPFDEITEFEAPDELASTQPAAYSLPRNNSYVRTPAELLEQVRQTAPSDDTHIAEQRQIPVERPREHPIQVAEPERTVERRLNTASETRRPAIDESDFFAALNPEPVASQSRDVAPAIEEKESPAGIDALFADLDFPERDNRQPVAVEPEVPEEDLDATADDIDDMAWPAAANAVPQVTEEETPPPPEGYDLDAVARAMQESDPSLNGAGVLPPHSAAEKEAIPQAKERSRRGLYVTLGIVGVAALGGAGFFLVDGDAVQVPSGPPPVISGLQEPLKIYPEQSQTQTKILDRVNSTAETVPDRLDVQETPQPVELPPAPASTNNTELAPGTPKQVRTVIVRPDGTIVSADEAATAAPTQPIAPVPQPPVNQAPSVSVDTSRIVPAAPVVADAATAEPVVSAPEPTETLPVQTQDEAPAPVAAAEPAAPDVPAIVNDNQQPTVTEPAVAEPAAPVPTVLPRKKPVPPVRVASAPATQNTSSTPAQADGPLNLNNASSAPAPAATTSGGTSTSGSIPSGTYIVQVTSQRSASAASDAFAGLQRRYPGVLGNRNAVIVSADLGDRGVYYRARIPTNSREDANRLCESLTAAGGECFVRRQQ</sequence>
<gene>
    <name evidence="3" type="ORF">LA5096_05456</name>
</gene>
<feature type="region of interest" description="Disordered" evidence="1">
    <location>
        <begin position="298"/>
        <end position="381"/>
    </location>
</feature>
<evidence type="ECO:0000313" key="3">
    <source>
        <dbReference type="EMBL" id="CTQ78098.1"/>
    </source>
</evidence>
<keyword evidence="4" id="KW-1185">Reference proteome</keyword>
<dbReference type="STRING" id="311410.LA5095_05438"/>
<dbReference type="GO" id="GO:0042834">
    <property type="term" value="F:peptidoglycan binding"/>
    <property type="evidence" value="ECO:0007669"/>
    <property type="project" value="InterPro"/>
</dbReference>
<organism evidence="3 4">
    <name type="scientific">Roseibium album</name>
    <dbReference type="NCBI Taxonomy" id="311410"/>
    <lineage>
        <taxon>Bacteria</taxon>
        <taxon>Pseudomonadati</taxon>
        <taxon>Pseudomonadota</taxon>
        <taxon>Alphaproteobacteria</taxon>
        <taxon>Hyphomicrobiales</taxon>
        <taxon>Stappiaceae</taxon>
        <taxon>Roseibium</taxon>
    </lineage>
</organism>
<feature type="region of interest" description="Disordered" evidence="1">
    <location>
        <begin position="1"/>
        <end position="26"/>
    </location>
</feature>
<feature type="compositionally biased region" description="Polar residues" evidence="1">
    <location>
        <begin position="1"/>
        <end position="10"/>
    </location>
</feature>
<dbReference type="AlphaFoldDB" id="A0A0M7B2V7"/>
<dbReference type="RefSeq" id="WP_055120762.1">
    <property type="nucleotide sequence ID" value="NZ_CXWA01000010.1"/>
</dbReference>
<feature type="domain" description="SPOR" evidence="2">
    <location>
        <begin position="768"/>
        <end position="852"/>
    </location>
</feature>
<feature type="compositionally biased region" description="Low complexity" evidence="1">
    <location>
        <begin position="749"/>
        <end position="769"/>
    </location>
</feature>
<accession>A0A0M7B2V7</accession>
<feature type="region of interest" description="Disordered" evidence="1">
    <location>
        <begin position="607"/>
        <end position="628"/>
    </location>
</feature>
<feature type="compositionally biased region" description="Pro residues" evidence="1">
    <location>
        <begin position="615"/>
        <end position="625"/>
    </location>
</feature>
<feature type="compositionally biased region" description="Basic and acidic residues" evidence="1">
    <location>
        <begin position="304"/>
        <end position="348"/>
    </location>
</feature>
<evidence type="ECO:0000259" key="2">
    <source>
        <dbReference type="PROSITE" id="PS51724"/>
    </source>
</evidence>
<dbReference type="InterPro" id="IPR036680">
    <property type="entry name" value="SPOR-like_sf"/>
</dbReference>